<feature type="region of interest" description="Disordered" evidence="2">
    <location>
        <begin position="597"/>
        <end position="625"/>
    </location>
</feature>
<dbReference type="FunFam" id="1.20.1260.60:FF:000002">
    <property type="entry name" value="Vacuolar protein sorting-associated protein IST1"/>
    <property type="match status" value="1"/>
</dbReference>
<evidence type="ECO:0000256" key="2">
    <source>
        <dbReference type="SAM" id="MobiDB-lite"/>
    </source>
</evidence>
<feature type="region of interest" description="Disordered" evidence="2">
    <location>
        <begin position="388"/>
        <end position="412"/>
    </location>
</feature>
<name>A0A2K2ASI4_POPTR</name>
<dbReference type="Gene3D" id="1.20.1260.60">
    <property type="entry name" value="Vacuolar protein sorting-associated protein Ist1"/>
    <property type="match status" value="1"/>
</dbReference>
<sequence length="625" mass="70098">MGKKLDALFGRKLRTSKFSSLAKLAVSRIAILKNKAQVRFSHARSDVIQLLNLGHQERALLMVEHVIKDQNMVDAFVMMEDYLHFLNDRVVLLETSRECPDELKEAVSSLIFASSRCGEFPELQEIRGVFVSRFGKEIAACAVELRSNCGVNPKIILKFSARQASLESRKKLLKDIASDNGIVLHLEEDAPVVAQEKMDVSQPKQQEQHVEDFKSAKLDVTESQARTHVLPEEELSESLKGRKKYKDVAAAALEAFESAAYAAQAARAAVELSRYDSQDIERDDPGDSSHGKGTLYDSDGSLTPELQGRYEASEENKQAARAAVELSRYDSQDIERDDHGDSSHGQGTLYDSDGSLIPELQGRYEASDENKQAARAAVKLSRYDSQDIEWDDHGDSSHGQGTLYDSDGSLTPELQGRYEASEENKLSNDSLVFNEIYTIDNISSESEDENMKGNGRVHLEFEESKTKPGFDRTPSNSSSDSDGNMWNERYQLSDSLSHNKPVGNEVVSYLVDKKAEREQVSIPSPKHHDLDLYRNTNLLADENQHIREYNAVHDEDVSYEDENKLPYQSPKWIPLKSHADAMINPKKGNYEYKTAHSTTSAENLSTSSNIDRKRLSVRTRRARGA</sequence>
<evidence type="ECO:0000313" key="4">
    <source>
        <dbReference type="Proteomes" id="UP000006729"/>
    </source>
</evidence>
<dbReference type="STRING" id="3694.A0A2K2ASI4"/>
<proteinExistence type="inferred from homology"/>
<gene>
    <name evidence="3" type="ORF">POPTR_004G100900</name>
</gene>
<dbReference type="Pfam" id="PF03398">
    <property type="entry name" value="Ist1"/>
    <property type="match status" value="1"/>
</dbReference>
<feature type="compositionally biased region" description="Basic residues" evidence="2">
    <location>
        <begin position="615"/>
        <end position="625"/>
    </location>
</feature>
<feature type="compositionally biased region" description="Basic and acidic residues" evidence="2">
    <location>
        <begin position="461"/>
        <end position="470"/>
    </location>
</feature>
<dbReference type="PANTHER" id="PTHR12161:SF65">
    <property type="entry name" value="IST1-LIKE PROTEIN"/>
    <property type="match status" value="1"/>
</dbReference>
<feature type="region of interest" description="Disordered" evidence="2">
    <location>
        <begin position="276"/>
        <end position="355"/>
    </location>
</feature>
<dbReference type="GO" id="GO:0015031">
    <property type="term" value="P:protein transport"/>
    <property type="evidence" value="ECO:0007669"/>
    <property type="project" value="InterPro"/>
</dbReference>
<feature type="compositionally biased region" description="Basic and acidic residues" evidence="2">
    <location>
        <begin position="327"/>
        <end position="342"/>
    </location>
</feature>
<reference evidence="3 4" key="1">
    <citation type="journal article" date="2006" name="Science">
        <title>The genome of black cottonwood, Populus trichocarpa (Torr. &amp; Gray).</title>
        <authorList>
            <person name="Tuskan G.A."/>
            <person name="Difazio S."/>
            <person name="Jansson S."/>
            <person name="Bohlmann J."/>
            <person name="Grigoriev I."/>
            <person name="Hellsten U."/>
            <person name="Putnam N."/>
            <person name="Ralph S."/>
            <person name="Rombauts S."/>
            <person name="Salamov A."/>
            <person name="Schein J."/>
            <person name="Sterck L."/>
            <person name="Aerts A."/>
            <person name="Bhalerao R.R."/>
            <person name="Bhalerao R.P."/>
            <person name="Blaudez D."/>
            <person name="Boerjan W."/>
            <person name="Brun A."/>
            <person name="Brunner A."/>
            <person name="Busov V."/>
            <person name="Campbell M."/>
            <person name="Carlson J."/>
            <person name="Chalot M."/>
            <person name="Chapman J."/>
            <person name="Chen G.L."/>
            <person name="Cooper D."/>
            <person name="Coutinho P.M."/>
            <person name="Couturier J."/>
            <person name="Covert S."/>
            <person name="Cronk Q."/>
            <person name="Cunningham R."/>
            <person name="Davis J."/>
            <person name="Degroeve S."/>
            <person name="Dejardin A."/>
            <person name="Depamphilis C."/>
            <person name="Detter J."/>
            <person name="Dirks B."/>
            <person name="Dubchak I."/>
            <person name="Duplessis S."/>
            <person name="Ehlting J."/>
            <person name="Ellis B."/>
            <person name="Gendler K."/>
            <person name="Goodstein D."/>
            <person name="Gribskov M."/>
            <person name="Grimwood J."/>
            <person name="Groover A."/>
            <person name="Gunter L."/>
            <person name="Hamberger B."/>
            <person name="Heinze B."/>
            <person name="Helariutta Y."/>
            <person name="Henrissat B."/>
            <person name="Holligan D."/>
            <person name="Holt R."/>
            <person name="Huang W."/>
            <person name="Islam-Faridi N."/>
            <person name="Jones S."/>
            <person name="Jones-Rhoades M."/>
            <person name="Jorgensen R."/>
            <person name="Joshi C."/>
            <person name="Kangasjarvi J."/>
            <person name="Karlsson J."/>
            <person name="Kelleher C."/>
            <person name="Kirkpatrick R."/>
            <person name="Kirst M."/>
            <person name="Kohler A."/>
            <person name="Kalluri U."/>
            <person name="Larimer F."/>
            <person name="Leebens-Mack J."/>
            <person name="Leple J.C."/>
            <person name="Locascio P."/>
            <person name="Lou Y."/>
            <person name="Lucas S."/>
            <person name="Martin F."/>
            <person name="Montanini B."/>
            <person name="Napoli C."/>
            <person name="Nelson D.R."/>
            <person name="Nelson C."/>
            <person name="Nieminen K."/>
            <person name="Nilsson O."/>
            <person name="Pereda V."/>
            <person name="Peter G."/>
            <person name="Philippe R."/>
            <person name="Pilate G."/>
            <person name="Poliakov A."/>
            <person name="Razumovskaya J."/>
            <person name="Richardson P."/>
            <person name="Rinaldi C."/>
            <person name="Ritland K."/>
            <person name="Rouze P."/>
            <person name="Ryaboy D."/>
            <person name="Schmutz J."/>
            <person name="Schrader J."/>
            <person name="Segerman B."/>
            <person name="Shin H."/>
            <person name="Siddiqui A."/>
            <person name="Sterky F."/>
            <person name="Terry A."/>
            <person name="Tsai C.J."/>
            <person name="Uberbacher E."/>
            <person name="Unneberg P."/>
            <person name="Vahala J."/>
            <person name="Wall K."/>
            <person name="Wessler S."/>
            <person name="Yang G."/>
            <person name="Yin T."/>
            <person name="Douglas C."/>
            <person name="Marra M."/>
            <person name="Sandberg G."/>
            <person name="Van de Peer Y."/>
            <person name="Rokhsar D."/>
        </authorList>
    </citation>
    <scope>NUCLEOTIDE SEQUENCE [LARGE SCALE GENOMIC DNA]</scope>
    <source>
        <strain evidence="4">cv. Nisqually</strain>
    </source>
</reference>
<dbReference type="EMBL" id="CM009293">
    <property type="protein sequence ID" value="PNT40489.1"/>
    <property type="molecule type" value="Genomic_DNA"/>
</dbReference>
<evidence type="ECO:0000256" key="1">
    <source>
        <dbReference type="ARBA" id="ARBA00005536"/>
    </source>
</evidence>
<protein>
    <submittedName>
        <fullName evidence="3">Uncharacterized protein</fullName>
    </submittedName>
</protein>
<feature type="compositionally biased region" description="Polar residues" evidence="2">
    <location>
        <begin position="473"/>
        <end position="486"/>
    </location>
</feature>
<feature type="compositionally biased region" description="Polar residues" evidence="2">
    <location>
        <begin position="597"/>
        <end position="609"/>
    </location>
</feature>
<organism evidence="3 4">
    <name type="scientific">Populus trichocarpa</name>
    <name type="common">Western balsam poplar</name>
    <name type="synonym">Populus balsamifera subsp. trichocarpa</name>
    <dbReference type="NCBI Taxonomy" id="3694"/>
    <lineage>
        <taxon>Eukaryota</taxon>
        <taxon>Viridiplantae</taxon>
        <taxon>Streptophyta</taxon>
        <taxon>Embryophyta</taxon>
        <taxon>Tracheophyta</taxon>
        <taxon>Spermatophyta</taxon>
        <taxon>Magnoliopsida</taxon>
        <taxon>eudicotyledons</taxon>
        <taxon>Gunneridae</taxon>
        <taxon>Pentapetalae</taxon>
        <taxon>rosids</taxon>
        <taxon>fabids</taxon>
        <taxon>Malpighiales</taxon>
        <taxon>Salicaceae</taxon>
        <taxon>Saliceae</taxon>
        <taxon>Populus</taxon>
    </lineage>
</organism>
<feature type="compositionally biased region" description="Basic and acidic residues" evidence="2">
    <location>
        <begin position="276"/>
        <end position="290"/>
    </location>
</feature>
<dbReference type="InterPro" id="IPR005061">
    <property type="entry name" value="Ist1"/>
</dbReference>
<feature type="region of interest" description="Disordered" evidence="2">
    <location>
        <begin position="461"/>
        <end position="486"/>
    </location>
</feature>
<dbReference type="AlphaFoldDB" id="A0A2K2ASI4"/>
<dbReference type="GO" id="GO:0008104">
    <property type="term" value="P:intracellular protein localization"/>
    <property type="evidence" value="ECO:0000318"/>
    <property type="project" value="GO_Central"/>
</dbReference>
<dbReference type="InParanoid" id="A0A2K2ASI4"/>
<comment type="similarity">
    <text evidence="1">Belongs to the IST1 family.</text>
</comment>
<dbReference type="InterPro" id="IPR042277">
    <property type="entry name" value="IST1-like"/>
</dbReference>
<keyword evidence="4" id="KW-1185">Reference proteome</keyword>
<dbReference type="Proteomes" id="UP000006729">
    <property type="component" value="Chromosome 4"/>
</dbReference>
<accession>A0A2K2ASI4</accession>
<dbReference type="PANTHER" id="PTHR12161">
    <property type="entry name" value="IST1 FAMILY MEMBER"/>
    <property type="match status" value="1"/>
</dbReference>
<evidence type="ECO:0000313" key="3">
    <source>
        <dbReference type="EMBL" id="PNT40489.1"/>
    </source>
</evidence>